<evidence type="ECO:0000256" key="2">
    <source>
        <dbReference type="ARBA" id="ARBA00004424"/>
    </source>
</evidence>
<sequence>MEIRVVLMLAVTCWSQLREARGDKKDIYRKVVDLVAPGEKFLTEDALRSVFEGLEKRVQCSGVSCEKCLSVSGVSQLLRNYSSSDGLQMEEFFMTAAGFCLFLSAPEETCGVIREGRWGAETQHFIESVHNDSNINTGPHYHDDVSVTEYEGLERVLLAIEKHYQPDTHEPCFSMKDILEESSDHHGDHTHVELDVVFGNIIYHVLRGDCVRAHVLPEQQYFLDYIFNRSENLTLHDFENLLRSLKLGGGEHDDGHDHHQTEPHRSRKSLRRSHPEGRRSNSSWDATCFSAEDLLRIHLVNASALTRDQFTQISPALIQQMLSGSCSEISPGPVSPDSLSTAERYGYATLANLIICLMAMFGIVVLLFTACTQVFELCIQFCISLAVGSLTGDALLHLLPAFLGLHSHEHGSSLDHSEDNFDFLYKLLVLIAGIYFFYLMESIFSIVTRREHHHHDGKESDLHHCDHGKVLQMFQKEKHNKNSMSQVDLVDTEKNEKSFLEPVERRREQRLLPYMITIGDGIHNFADGLALGAAFSVSWRSGLATSLAVLCHELPHELGDFAILLHCGVSVKKALMLNVGSSLTSFIGLYIALSVSTESAATEWISAITAGLFLYVGLADMLPSMVHVDSRRPWLMFLLQNLGLLSGWGILLLLSLYEDQIGL</sequence>
<evidence type="ECO:0000259" key="24">
    <source>
        <dbReference type="Pfam" id="PF18292"/>
    </source>
</evidence>
<evidence type="ECO:0000256" key="16">
    <source>
        <dbReference type="ARBA" id="ARBA00034634"/>
    </source>
</evidence>
<evidence type="ECO:0000256" key="12">
    <source>
        <dbReference type="ARBA" id="ARBA00022906"/>
    </source>
</evidence>
<evidence type="ECO:0000256" key="8">
    <source>
        <dbReference type="ARBA" id="ARBA00022729"/>
    </source>
</evidence>
<evidence type="ECO:0000256" key="18">
    <source>
        <dbReference type="ARBA" id="ARBA00041703"/>
    </source>
</evidence>
<keyword evidence="15 22" id="KW-0472">Membrane</keyword>
<dbReference type="GO" id="GO:0030003">
    <property type="term" value="P:intracellular monoatomic cation homeostasis"/>
    <property type="evidence" value="ECO:0007669"/>
    <property type="project" value="TreeGrafter"/>
</dbReference>
<dbReference type="Pfam" id="PF21116">
    <property type="entry name" value="EF-hand_Zip"/>
    <property type="match status" value="1"/>
</dbReference>
<feature type="transmembrane region" description="Helical" evidence="22">
    <location>
        <begin position="381"/>
        <end position="403"/>
    </location>
</feature>
<evidence type="ECO:0000256" key="4">
    <source>
        <dbReference type="ARBA" id="ARBA00022448"/>
    </source>
</evidence>
<feature type="transmembrane region" description="Helical" evidence="22">
    <location>
        <begin position="634"/>
        <end position="657"/>
    </location>
</feature>
<reference evidence="26 27" key="1">
    <citation type="journal article" date="2019" name="Mol. Ecol. Resour.">
        <title>Chromosome-level genome assembly of Triplophysa tibetana, a fish adapted to the harsh high-altitude environment of the Tibetan Plateau.</title>
        <authorList>
            <person name="Yang X."/>
            <person name="Liu H."/>
            <person name="Ma Z."/>
            <person name="Zou Y."/>
            <person name="Zou M."/>
            <person name="Mao Y."/>
            <person name="Li X."/>
            <person name="Wang H."/>
            <person name="Chen T."/>
            <person name="Wang W."/>
            <person name="Yang R."/>
        </authorList>
    </citation>
    <scope>NUCLEOTIDE SEQUENCE [LARGE SCALE GENOMIC DNA]</scope>
    <source>
        <strain evidence="26">TTIB1903HZAU</strain>
        <tissue evidence="26">Muscle</tissue>
    </source>
</reference>
<evidence type="ECO:0000256" key="6">
    <source>
        <dbReference type="ARBA" id="ARBA00022692"/>
    </source>
</evidence>
<comment type="catalytic activity">
    <reaction evidence="16">
        <text>Zn(2+)(in) = Zn(2+)(out)</text>
        <dbReference type="Rhea" id="RHEA:29351"/>
        <dbReference type="ChEBI" id="CHEBI:29105"/>
    </reaction>
</comment>
<dbReference type="GO" id="GO:0071578">
    <property type="term" value="P:zinc ion import across plasma membrane"/>
    <property type="evidence" value="ECO:0007669"/>
    <property type="project" value="TreeGrafter"/>
</dbReference>
<feature type="compositionally biased region" description="Basic and acidic residues" evidence="21">
    <location>
        <begin position="249"/>
        <end position="264"/>
    </location>
</feature>
<comment type="function">
    <text evidence="20">Selective transporter that mediates the uptake of Zn(2+). Plays an essential role for dietary zinc uptake from small intestine. The Zn(2+) uniporter activity is regulated by zinc availability. Also exhibits polyspecific binding and transport of Cu(2+), Cd(2+) and possibly Ni(2+) but at higher concentrations.</text>
</comment>
<evidence type="ECO:0000256" key="22">
    <source>
        <dbReference type="SAM" id="Phobius"/>
    </source>
</evidence>
<evidence type="ECO:0000256" key="11">
    <source>
        <dbReference type="ARBA" id="ARBA00022843"/>
    </source>
</evidence>
<feature type="transmembrane region" description="Helical" evidence="22">
    <location>
        <begin position="423"/>
        <end position="440"/>
    </location>
</feature>
<keyword evidence="12" id="KW-0864">Zinc transport</keyword>
<feature type="region of interest" description="Disordered" evidence="21">
    <location>
        <begin position="249"/>
        <end position="283"/>
    </location>
</feature>
<feature type="transmembrane region" description="Helical" evidence="22">
    <location>
        <begin position="574"/>
        <end position="592"/>
    </location>
</feature>
<dbReference type="GO" id="GO:0016324">
    <property type="term" value="C:apical plasma membrane"/>
    <property type="evidence" value="ECO:0007669"/>
    <property type="project" value="UniProtKB-SubCell"/>
</dbReference>
<evidence type="ECO:0000256" key="10">
    <source>
        <dbReference type="ARBA" id="ARBA00022833"/>
    </source>
</evidence>
<keyword evidence="10" id="KW-0862">Zinc</keyword>
<evidence type="ECO:0000256" key="23">
    <source>
        <dbReference type="SAM" id="SignalP"/>
    </source>
</evidence>
<keyword evidence="7" id="KW-0479">Metal-binding</keyword>
<evidence type="ECO:0000256" key="14">
    <source>
        <dbReference type="ARBA" id="ARBA00023065"/>
    </source>
</evidence>
<comment type="caution">
    <text evidence="26">The sequence shown here is derived from an EMBL/GenBank/DDBJ whole genome shotgun (WGS) entry which is preliminary data.</text>
</comment>
<keyword evidence="27" id="KW-1185">Reference proteome</keyword>
<dbReference type="GO" id="GO:0005385">
    <property type="term" value="F:zinc ion transmembrane transporter activity"/>
    <property type="evidence" value="ECO:0007669"/>
    <property type="project" value="TreeGrafter"/>
</dbReference>
<keyword evidence="4" id="KW-0813">Transport</keyword>
<dbReference type="EMBL" id="SOYY01000016">
    <property type="protein sequence ID" value="KAA0709918.1"/>
    <property type="molecule type" value="Genomic_DNA"/>
</dbReference>
<keyword evidence="9" id="KW-0967">Endosome</keyword>
<organism evidence="26 27">
    <name type="scientific">Triplophysa tibetana</name>
    <dbReference type="NCBI Taxonomy" id="1572043"/>
    <lineage>
        <taxon>Eukaryota</taxon>
        <taxon>Metazoa</taxon>
        <taxon>Chordata</taxon>
        <taxon>Craniata</taxon>
        <taxon>Vertebrata</taxon>
        <taxon>Euteleostomi</taxon>
        <taxon>Actinopterygii</taxon>
        <taxon>Neopterygii</taxon>
        <taxon>Teleostei</taxon>
        <taxon>Ostariophysi</taxon>
        <taxon>Cypriniformes</taxon>
        <taxon>Nemacheilidae</taxon>
        <taxon>Triplophysa</taxon>
    </lineage>
</organism>
<keyword evidence="11" id="KW-0832">Ubl conjugation</keyword>
<evidence type="ECO:0000313" key="27">
    <source>
        <dbReference type="Proteomes" id="UP000324632"/>
    </source>
</evidence>
<dbReference type="InterPro" id="IPR050799">
    <property type="entry name" value="ZIP_Transporter"/>
</dbReference>
<dbReference type="GO" id="GO:0140410">
    <property type="term" value="F:monoatomic cation:bicarbonate symporter activity"/>
    <property type="evidence" value="ECO:0007669"/>
    <property type="project" value="TreeGrafter"/>
</dbReference>
<evidence type="ECO:0000256" key="7">
    <source>
        <dbReference type="ARBA" id="ARBA00022723"/>
    </source>
</evidence>
<evidence type="ECO:0000256" key="21">
    <source>
        <dbReference type="SAM" id="MobiDB-lite"/>
    </source>
</evidence>
<feature type="chain" id="PRO_5022907268" description="Zinc transporter ZIP4" evidence="23">
    <location>
        <begin position="23"/>
        <end position="663"/>
    </location>
</feature>
<feature type="transmembrane region" description="Helical" evidence="22">
    <location>
        <begin position="604"/>
        <end position="622"/>
    </location>
</feature>
<protein>
    <recommendedName>
        <fullName evidence="17">Zinc transporter ZIP4</fullName>
    </recommendedName>
    <alternativeName>
        <fullName evidence="19">Solute carrier family 39 member 4</fullName>
    </alternativeName>
    <alternativeName>
        <fullName evidence="18">Zrt- and Irt-like protein 4</fullName>
    </alternativeName>
</protein>
<feature type="domain" description="Zinc transporter ZIP4 N-terminal" evidence="24">
    <location>
        <begin position="49"/>
        <end position="211"/>
    </location>
</feature>
<evidence type="ECO:0000259" key="25">
    <source>
        <dbReference type="Pfam" id="PF21116"/>
    </source>
</evidence>
<keyword evidence="8 23" id="KW-0732">Signal</keyword>
<dbReference type="Pfam" id="PF02535">
    <property type="entry name" value="Zip"/>
    <property type="match status" value="1"/>
</dbReference>
<evidence type="ECO:0000256" key="13">
    <source>
        <dbReference type="ARBA" id="ARBA00022989"/>
    </source>
</evidence>
<keyword evidence="13 22" id="KW-1133">Transmembrane helix</keyword>
<evidence type="ECO:0000256" key="15">
    <source>
        <dbReference type="ARBA" id="ARBA00023136"/>
    </source>
</evidence>
<gene>
    <name evidence="26" type="ORF">E1301_Tti020242</name>
</gene>
<dbReference type="AlphaFoldDB" id="A0A5A9NKH3"/>
<dbReference type="PANTHER" id="PTHR12191">
    <property type="entry name" value="SOLUTE CARRIER FAMILY 39"/>
    <property type="match status" value="1"/>
</dbReference>
<feature type="domain" description="Zinc transporter ZIP4/12 EF-hand" evidence="25">
    <location>
        <begin position="220"/>
        <end position="324"/>
    </location>
</feature>
<comment type="similarity">
    <text evidence="3">Belongs to the ZIP transporter (TC 2.A.5) family.</text>
</comment>
<evidence type="ECO:0000256" key="3">
    <source>
        <dbReference type="ARBA" id="ARBA00006939"/>
    </source>
</evidence>
<keyword evidence="14" id="KW-0406">Ion transport</keyword>
<accession>A0A5A9NKH3</accession>
<feature type="transmembrane region" description="Helical" evidence="22">
    <location>
        <begin position="345"/>
        <end position="369"/>
    </location>
</feature>
<evidence type="ECO:0000256" key="20">
    <source>
        <dbReference type="ARBA" id="ARBA00055808"/>
    </source>
</evidence>
<dbReference type="PANTHER" id="PTHR12191:SF21">
    <property type="entry name" value="ZINC TRANSPORTER ZIP4"/>
    <property type="match status" value="1"/>
</dbReference>
<dbReference type="InterPro" id="IPR041137">
    <property type="entry name" value="ZIP4_N"/>
</dbReference>
<keyword evidence="6 22" id="KW-0812">Transmembrane</keyword>
<dbReference type="InterPro" id="IPR049406">
    <property type="entry name" value="ZIP4_12_EF-hand"/>
</dbReference>
<name>A0A5A9NKH3_9TELE</name>
<feature type="signal peptide" evidence="23">
    <location>
        <begin position="1"/>
        <end position="22"/>
    </location>
</feature>
<comment type="subcellular location">
    <subcellularLocation>
        <location evidence="2">Apical cell membrane</location>
        <topology evidence="2">Multi-pass membrane protein</topology>
    </subcellularLocation>
    <subcellularLocation>
        <location evidence="1">Recycling endosome membrane</location>
        <topology evidence="1">Multi-pass membrane protein</topology>
    </subcellularLocation>
</comment>
<dbReference type="Proteomes" id="UP000324632">
    <property type="component" value="Chromosome 16"/>
</dbReference>
<dbReference type="GO" id="GO:0055038">
    <property type="term" value="C:recycling endosome membrane"/>
    <property type="evidence" value="ECO:0007669"/>
    <property type="project" value="UniProtKB-SubCell"/>
</dbReference>
<dbReference type="Pfam" id="PF18292">
    <property type="entry name" value="ZIP4_domain"/>
    <property type="match status" value="1"/>
</dbReference>
<evidence type="ECO:0000256" key="5">
    <source>
        <dbReference type="ARBA" id="ARBA00022475"/>
    </source>
</evidence>
<proteinExistence type="inferred from homology"/>
<evidence type="ECO:0000256" key="1">
    <source>
        <dbReference type="ARBA" id="ARBA00004195"/>
    </source>
</evidence>
<keyword evidence="5" id="KW-1003">Cell membrane</keyword>
<dbReference type="GO" id="GO:0046872">
    <property type="term" value="F:metal ion binding"/>
    <property type="evidence" value="ECO:0007669"/>
    <property type="project" value="UniProtKB-KW"/>
</dbReference>
<evidence type="ECO:0000256" key="9">
    <source>
        <dbReference type="ARBA" id="ARBA00022753"/>
    </source>
</evidence>
<dbReference type="InterPro" id="IPR003689">
    <property type="entry name" value="ZIP"/>
</dbReference>
<evidence type="ECO:0000256" key="17">
    <source>
        <dbReference type="ARBA" id="ARBA00039394"/>
    </source>
</evidence>
<evidence type="ECO:0000313" key="26">
    <source>
        <dbReference type="EMBL" id="KAA0709918.1"/>
    </source>
</evidence>
<evidence type="ECO:0000256" key="19">
    <source>
        <dbReference type="ARBA" id="ARBA00042777"/>
    </source>
</evidence>